<organism evidence="9 10">
    <name type="scientific">Cephus cinctus</name>
    <name type="common">Wheat stem sawfly</name>
    <dbReference type="NCBI Taxonomy" id="211228"/>
    <lineage>
        <taxon>Eukaryota</taxon>
        <taxon>Metazoa</taxon>
        <taxon>Ecdysozoa</taxon>
        <taxon>Arthropoda</taxon>
        <taxon>Hexapoda</taxon>
        <taxon>Insecta</taxon>
        <taxon>Pterygota</taxon>
        <taxon>Neoptera</taxon>
        <taxon>Endopterygota</taxon>
        <taxon>Hymenoptera</taxon>
        <taxon>Cephoidea</taxon>
        <taxon>Cephidae</taxon>
        <taxon>Cephus</taxon>
    </lineage>
</organism>
<dbReference type="GeneID" id="107269372"/>
<feature type="coiled-coil region" evidence="6">
    <location>
        <begin position="401"/>
        <end position="487"/>
    </location>
</feature>
<feature type="region of interest" description="Disordered" evidence="7">
    <location>
        <begin position="1"/>
        <end position="84"/>
    </location>
</feature>
<feature type="region of interest" description="Disordered" evidence="7">
    <location>
        <begin position="723"/>
        <end position="754"/>
    </location>
</feature>
<evidence type="ECO:0000256" key="5">
    <source>
        <dbReference type="ARBA" id="ARBA00023212"/>
    </source>
</evidence>
<proteinExistence type="predicted"/>
<reference evidence="10" key="1">
    <citation type="submission" date="2025-08" db="UniProtKB">
        <authorList>
            <consortium name="RefSeq"/>
        </authorList>
    </citation>
    <scope>IDENTIFICATION</scope>
</reference>
<feature type="coiled-coil region" evidence="6">
    <location>
        <begin position="1766"/>
        <end position="1851"/>
    </location>
</feature>
<evidence type="ECO:0000256" key="3">
    <source>
        <dbReference type="ARBA" id="ARBA00022553"/>
    </source>
</evidence>
<feature type="region of interest" description="Disordered" evidence="7">
    <location>
        <begin position="2859"/>
        <end position="2878"/>
    </location>
</feature>
<feature type="coiled-coil region" evidence="6">
    <location>
        <begin position="632"/>
        <end position="680"/>
    </location>
</feature>
<feature type="coiled-coil region" evidence="6">
    <location>
        <begin position="2612"/>
        <end position="2681"/>
    </location>
</feature>
<comment type="subcellular location">
    <subcellularLocation>
        <location evidence="1">Cytoplasm</location>
        <location evidence="1">Cytoskeleton</location>
        <location evidence="1">Microtubule organizing center</location>
        <location evidence="1">Centrosome</location>
    </subcellularLocation>
</comment>
<evidence type="ECO:0000256" key="2">
    <source>
        <dbReference type="ARBA" id="ARBA00022490"/>
    </source>
</evidence>
<dbReference type="GO" id="GO:0007165">
    <property type="term" value="P:signal transduction"/>
    <property type="evidence" value="ECO:0007669"/>
    <property type="project" value="InterPro"/>
</dbReference>
<feature type="region of interest" description="Disordered" evidence="7">
    <location>
        <begin position="1076"/>
        <end position="1102"/>
    </location>
</feature>
<feature type="coiled-coil region" evidence="6">
    <location>
        <begin position="542"/>
        <end position="593"/>
    </location>
</feature>
<evidence type="ECO:0000259" key="8">
    <source>
        <dbReference type="Pfam" id="PF10495"/>
    </source>
</evidence>
<dbReference type="GO" id="GO:0005813">
    <property type="term" value="C:centrosome"/>
    <property type="evidence" value="ECO:0007669"/>
    <property type="project" value="UniProtKB-SubCell"/>
</dbReference>
<evidence type="ECO:0000313" key="9">
    <source>
        <dbReference type="Proteomes" id="UP000694920"/>
    </source>
</evidence>
<dbReference type="PANTHER" id="PTHR44981">
    <property type="entry name" value="PERICENTRIN-LIKE PROTEIN, ISOFORM F"/>
    <property type="match status" value="1"/>
</dbReference>
<feature type="coiled-coil region" evidence="6">
    <location>
        <begin position="2508"/>
        <end position="2542"/>
    </location>
</feature>
<feature type="compositionally biased region" description="Basic and acidic residues" evidence="7">
    <location>
        <begin position="725"/>
        <end position="754"/>
    </location>
</feature>
<feature type="compositionally biased region" description="Basic and acidic residues" evidence="7">
    <location>
        <begin position="2863"/>
        <end position="2878"/>
    </location>
</feature>
<dbReference type="GO" id="GO:0005737">
    <property type="term" value="C:cytoplasm"/>
    <property type="evidence" value="ECO:0007669"/>
    <property type="project" value="UniProtKB-ARBA"/>
</dbReference>
<accession>A0AAJ7RNG9</accession>
<keyword evidence="4 6" id="KW-0175">Coiled coil</keyword>
<feature type="compositionally biased region" description="Basic and acidic residues" evidence="7">
    <location>
        <begin position="1"/>
        <end position="19"/>
    </location>
</feature>
<keyword evidence="2" id="KW-0963">Cytoplasm</keyword>
<feature type="compositionally biased region" description="Basic and acidic residues" evidence="7">
    <location>
        <begin position="828"/>
        <end position="842"/>
    </location>
</feature>
<feature type="compositionally biased region" description="Polar residues" evidence="7">
    <location>
        <begin position="3209"/>
        <end position="3227"/>
    </location>
</feature>
<feature type="compositionally biased region" description="Basic and acidic residues" evidence="7">
    <location>
        <begin position="1663"/>
        <end position="1674"/>
    </location>
</feature>
<dbReference type="PANTHER" id="PTHR44981:SF2">
    <property type="entry name" value="PERICENTRIN-LIKE PROTEIN, ISOFORM F"/>
    <property type="match status" value="1"/>
</dbReference>
<feature type="coiled-coil region" evidence="6">
    <location>
        <begin position="1703"/>
        <end position="1737"/>
    </location>
</feature>
<feature type="compositionally biased region" description="Polar residues" evidence="7">
    <location>
        <begin position="810"/>
        <end position="827"/>
    </location>
</feature>
<feature type="coiled-coil region" evidence="6">
    <location>
        <begin position="157"/>
        <end position="184"/>
    </location>
</feature>
<feature type="coiled-coil region" evidence="6">
    <location>
        <begin position="1916"/>
        <end position="1946"/>
    </location>
</feature>
<protein>
    <submittedName>
        <fullName evidence="10">A-kinase anchor protein 9 isoform X1</fullName>
    </submittedName>
</protein>
<feature type="coiled-coil region" evidence="6">
    <location>
        <begin position="1973"/>
        <end position="2060"/>
    </location>
</feature>
<feature type="coiled-coil region" evidence="6">
    <location>
        <begin position="1105"/>
        <end position="1190"/>
    </location>
</feature>
<keyword evidence="9" id="KW-1185">Reference proteome</keyword>
<gene>
    <name evidence="10" type="primary">LOC107269372</name>
</gene>
<feature type="compositionally biased region" description="Low complexity" evidence="7">
    <location>
        <begin position="2182"/>
        <end position="2193"/>
    </location>
</feature>
<feature type="coiled-coil region" evidence="6">
    <location>
        <begin position="2987"/>
        <end position="3028"/>
    </location>
</feature>
<dbReference type="Pfam" id="PF10495">
    <property type="entry name" value="PACT_coil_coil"/>
    <property type="match status" value="1"/>
</dbReference>
<feature type="compositionally biased region" description="Polar residues" evidence="7">
    <location>
        <begin position="51"/>
        <end position="73"/>
    </location>
</feature>
<feature type="coiled-coil region" evidence="6">
    <location>
        <begin position="215"/>
        <end position="357"/>
    </location>
</feature>
<feature type="compositionally biased region" description="Polar residues" evidence="7">
    <location>
        <begin position="29"/>
        <end position="38"/>
    </location>
</feature>
<name>A0AAJ7RNG9_CEPCN</name>
<feature type="coiled-coil region" evidence="6">
    <location>
        <begin position="2223"/>
        <end position="2433"/>
    </location>
</feature>
<evidence type="ECO:0000256" key="4">
    <source>
        <dbReference type="ARBA" id="ARBA00023054"/>
    </source>
</evidence>
<feature type="region of interest" description="Disordered" evidence="7">
    <location>
        <begin position="810"/>
        <end position="850"/>
    </location>
</feature>
<feature type="coiled-coil region" evidence="6">
    <location>
        <begin position="875"/>
        <end position="983"/>
    </location>
</feature>
<dbReference type="InterPro" id="IPR019528">
    <property type="entry name" value="PACT_domain"/>
</dbReference>
<feature type="coiled-coil region" evidence="6">
    <location>
        <begin position="1490"/>
        <end position="1524"/>
    </location>
</feature>
<evidence type="ECO:0000313" key="10">
    <source>
        <dbReference type="RefSeq" id="XP_024943799.1"/>
    </source>
</evidence>
<dbReference type="Proteomes" id="UP000694920">
    <property type="component" value="Unplaced"/>
</dbReference>
<feature type="region of interest" description="Disordered" evidence="7">
    <location>
        <begin position="3202"/>
        <end position="3230"/>
    </location>
</feature>
<feature type="domain" description="Pericentrin/AKAP-450 centrosomal targeting" evidence="8">
    <location>
        <begin position="3054"/>
        <end position="3134"/>
    </location>
</feature>
<keyword evidence="3" id="KW-0597">Phosphoprotein</keyword>
<dbReference type="GO" id="GO:0060090">
    <property type="term" value="F:molecular adaptor activity"/>
    <property type="evidence" value="ECO:0007669"/>
    <property type="project" value="InterPro"/>
</dbReference>
<dbReference type="InterPro" id="IPR028745">
    <property type="entry name" value="AKAP9/Pericentrin"/>
</dbReference>
<sequence>MDGDESRRKALESGREMLAKYKAQRFSRGHSSANNQAGEPSDEESSHNEFEAQQSISINEVSSQDITHSSISMSEGEGDGDLEGRAGNVAKLAELLQVKEAEVEALHAELDHLRAEASSPNSSQSRSSSIQNRDIILTYHNKLTEYEKAVIDRDKLIDDLTSSLKQALAARDNLVAQVNSLNALKLANTSMESAEVLQEKVSSLEITINDQGAMINELNMELTKSKDHVQRLEMERDTQRVEINDYKTRVEQLNKQIRVGAEQNNLNIDKTLEQQKQYEARVDKLKKDMQTFVDKFTIATNESTTHHQKEINDLQKKHEADLANLRQKFEEQLKLSKEESKTLADRLNKELPDLESRHAKELSAFQSQLAYYKNTVEALKLELINRCEREQSLQAELLASKSRLNELIVQANTERELLQEQIRLHKLQVDEVTSKCLAASSVLDSKESIERSLEQALSNAGMLREENEKLRMELDDLSVRYTAAQSLIENNLAHERSMNNRVYELEKSLSRVSGMSFSNTSELNETSYQTFDEVALQFHITRQKLEEKAELEKKLIDKIQNLEEELEKANLVKESYEKQLKDSKNSFDKLTSEMNVLKDSNPPIPFQGSMYFGDSHDKSLEDKITDDSQNPMEILEKNLEELKTKLKQKEAESADNVRRLEEITQRMRKSEDECEKLKSGLASAWEQCAFFEEKLNQTLAMSESRFDDSMISERMSELSQLSKNISKDHLDSHDTSGRMSESHDRSKDNTRDFVDLPKVSSVSTKVVNDNIKNNDMVNISHGSDLQETPNPIVEDATKDFSRSFQEHFLRTSSNAEELPKQISQDSDNTSKDLSRNNFERTDNSLSGSNEVELLDSNKKLESKKAMNPDTSRDSLKEAILVNEELVRTLQKKEEECQEIMGKLNMYTEQVEVLNMEKAKLIGEKLGLVKGLEELESLRDQLERLKKDQELLAKESTDLTEKHKKEMSNLIERHTEEVAAIKVDASNEVQKLRNLLLSVKEGTAGLDELRNELESRHSHEMEDLRTYFEQKCLQMEKQYSEEVFSQQSRKISDDDSEFDELIEDPFFGAAGDCLGAETKSRKSEDASKIKSDSGDNEDPLTPTREIQELKEQYERKLIEQKQFYENLLEETPGKRQDSLTKDEVQFDSLEEEEPQKLDEIEKVREEYQKKLAEQEKLYENLLCEATKKRQDSLLNVVSQPCQTEWDTVTLENGELANLRAAYSHQLEEQVALARLDIVNALQEQIQRDIGIIQALLSADTETEENWPAELLELRNKFTDNTRHEMQCLKEMHSVELQRLKEEHSRSLARIIDRHQEELTGLRKEYADQAVTRKQLSSATLEDDLIAERDNLRKSCMTLKNLVGDLIKYFMSCEEEVNNTLISEVLKSQLSKTQESSDQTSVSDVEEPSMNKIKRVHFAPNSSGISSILNNQDPQDLAQDEQDFAQQLRTELDHCLNRLRIESAQILGISLPTRQCKVDIFSKPISWSNKTNEELQYQLAESEAIITELREESEHLRFRVLELQDRLVAAETKKEIISEGYGEQEDPGVPVSVESLCQLQDKARSVLNNGGGDNSYLLQLIEELCRHSDKLLDDSKRDKEDLQLQVPLDPIPPPYIHRVCCRKIESADKKLRAITKFLEEQGGEREAEREEAARQIQALQEQIKEMEREKERDQRISTEQSSTLSPLPTPLALAVLGPTDIAATVEALESQMREMSSLMMDAETKKSEIETELKDAVDKICDLRDIIADLEQQLQLKHKAENIFRSKIEQLEGVVAAQTRNQQELAQELDAVNMGSESNKLTEHIARLEDELQKHKLSSEHFEGNSSALKQMKTELREMQLQLDRRIRDLEALHICGSSLSLSQPSEDVSIREQIDASRCPTPDDPHAPPTLPLDQLLKLKEKMVKHARVEEVAFKRIKDLEMHLTALKNQNEELQAEQEILQQTASEQLFQIEAMRGRLEQQKQSAPFAQRQATSRLELQLHELNTKLNALERTVSDKDLEIKDVKSQLDRANRLLTEKEAEMASAVHTENNAFQKLKDYIAILEEEKKVLESKLGIQERTQHDLRQLIDSMVGDKNEEIDHLKEQLMKRERVLEPYLALNLDESQLRELIRQAEPKNSARTLSDILSIHSECEDLPDPIRETPNHTSGLNVSSFRTALPLDHLKEPAEQSPNVCITIPQLELGSQSSSSSSHGKSPEQSESHPIQALSPMILEESNPKDRTSEAIQRSNNELLERQIRQLENQLSNMKDELNLKSSNLARREAELNTVQQELDELRIELKDTIESLNRDKLFYKNQYELSQVSESKIKKDLLQVENTLKLKDDEVKEYKSKIQMNEKILMELNAENSRLKNEIDEIREKNIKRLEINLQEKEVELKNLKEIAFEKDITIETIQTRNAEIENENKQLFEFKSNYEQCRREFAECQNEIQRLTEGLNNRDQIIRRLEEMARRSSFSGASSPSECKDQEIHHLQEYLKEKDKVIRQMSDDSKSLHRALETIQNKMKESGNVVELRKKLKDERRINTELKEIVDKMQIELKFLLRDESIQSEEEVNIEDMVQRELNLSARLDQQILEAIESEPEEGTGRKIEKHSCNSLDIQPTNSDKQERFLYRYGELKSKLKQATKVNEELIKLKDDLEIEREMLRSQITEYENRILQIKSHLDEESNKVASLDEALSAERQTVRDLKLQIQKDQHSMEIAHIKDSELISMLRIKLSSSIDAEEKLRKDLNEMRYEHKSLETQLTAIREQINSQRVHETTAGLEELLATEQKKYIKLAEEYEQVQRKNVELRDTLRKIENEKSRYEKQLEMFMEEKEKMISSLTLAEGTKEFLSTDLRRTKEELRAREEECEWLQQRISTMSNAENKRQQQRSDDHNELKSLRRAITSTREVMHDLESDMKQSKKELQKSLENQAQLTKRIESLTENEIQLNKQLNAARLEEKRLNEVIADMQNDLQLSVKREVELTEELQRERISSQKKVPSQFVQKIEELNDSIERHSRVESMLQEKLAKAREEKEQFASRIRLLENKLVQRSKESTSGINSDLAEKIQHFYGKYLRVDSRRKALVYQKRYLLCIVGGYQISEANTLSVLAQLTQSQKFCIKTSDNRKSPKVRFRSAILVVISIHRMKWMILRWRTGRRVGANAVLGNPDQSFVPLRTASFNHSPPVRERATINGDGNFGKIELEQYLQRFTNIQQTLGLAMSEAGASRPSNTRTQVTSHRNRSPQIQLDDKKSIDSLDNCFY</sequence>
<feature type="compositionally biased region" description="Basic and acidic residues" evidence="7">
    <location>
        <begin position="1077"/>
        <end position="1092"/>
    </location>
</feature>
<keyword evidence="5" id="KW-0206">Cytoskeleton</keyword>
<dbReference type="RefSeq" id="XP_024943799.1">
    <property type="nucleotide sequence ID" value="XM_025088031.1"/>
</dbReference>
<feature type="coiled-coil region" evidence="6">
    <location>
        <begin position="89"/>
        <end position="116"/>
    </location>
</feature>
<evidence type="ECO:0000256" key="6">
    <source>
        <dbReference type="SAM" id="Coils"/>
    </source>
</evidence>
<evidence type="ECO:0000256" key="1">
    <source>
        <dbReference type="ARBA" id="ARBA00004300"/>
    </source>
</evidence>
<feature type="region of interest" description="Disordered" evidence="7">
    <location>
        <begin position="1663"/>
        <end position="1683"/>
    </location>
</feature>
<evidence type="ECO:0000256" key="7">
    <source>
        <dbReference type="SAM" id="MobiDB-lite"/>
    </source>
</evidence>
<feature type="region of interest" description="Disordered" evidence="7">
    <location>
        <begin position="2182"/>
        <end position="2209"/>
    </location>
</feature>